<reference evidence="1" key="1">
    <citation type="submission" date="2019-06" db="EMBL/GenBank/DDBJ databases">
        <authorList>
            <person name="Zheng W."/>
        </authorList>
    </citation>
    <scope>NUCLEOTIDE SEQUENCE</scope>
    <source>
        <strain evidence="1">QDHG01</strain>
    </source>
</reference>
<accession>A0A8J8SV91</accession>
<proteinExistence type="predicted"/>
<evidence type="ECO:0000313" key="1">
    <source>
        <dbReference type="EMBL" id="TNV71944.1"/>
    </source>
</evidence>
<name>A0A8J8SV91_HALGN</name>
<organism evidence="1 2">
    <name type="scientific">Halteria grandinella</name>
    <dbReference type="NCBI Taxonomy" id="5974"/>
    <lineage>
        <taxon>Eukaryota</taxon>
        <taxon>Sar</taxon>
        <taxon>Alveolata</taxon>
        <taxon>Ciliophora</taxon>
        <taxon>Intramacronucleata</taxon>
        <taxon>Spirotrichea</taxon>
        <taxon>Stichotrichia</taxon>
        <taxon>Sporadotrichida</taxon>
        <taxon>Halteriidae</taxon>
        <taxon>Halteria</taxon>
    </lineage>
</organism>
<sequence length="81" mass="9325">MPEYYGSIFGISSNYEGLWCVIKSGIFSKLKLGCGLRLLLLGVQRRNTISHMASMRRDRCVIYRPCMTMDILPHNRLPWGC</sequence>
<protein>
    <submittedName>
        <fullName evidence="1">Uncharacterized protein</fullName>
    </submittedName>
</protein>
<keyword evidence="2" id="KW-1185">Reference proteome</keyword>
<dbReference type="EMBL" id="RRYP01025514">
    <property type="protein sequence ID" value="TNV71944.1"/>
    <property type="molecule type" value="Genomic_DNA"/>
</dbReference>
<dbReference type="AlphaFoldDB" id="A0A8J8SV91"/>
<evidence type="ECO:0000313" key="2">
    <source>
        <dbReference type="Proteomes" id="UP000785679"/>
    </source>
</evidence>
<comment type="caution">
    <text evidence="1">The sequence shown here is derived from an EMBL/GenBank/DDBJ whole genome shotgun (WGS) entry which is preliminary data.</text>
</comment>
<gene>
    <name evidence="1" type="ORF">FGO68_gene4959</name>
</gene>
<dbReference type="Proteomes" id="UP000785679">
    <property type="component" value="Unassembled WGS sequence"/>
</dbReference>